<dbReference type="InterPro" id="IPR050276">
    <property type="entry name" value="MshD_Acetyltransferase"/>
</dbReference>
<dbReference type="Gene3D" id="3.40.630.30">
    <property type="match status" value="1"/>
</dbReference>
<dbReference type="GO" id="GO:0016747">
    <property type="term" value="F:acyltransferase activity, transferring groups other than amino-acyl groups"/>
    <property type="evidence" value="ECO:0007669"/>
    <property type="project" value="InterPro"/>
</dbReference>
<dbReference type="InterPro" id="IPR016181">
    <property type="entry name" value="Acyl_CoA_acyltransferase"/>
</dbReference>
<comment type="caution">
    <text evidence="2">The sequence shown here is derived from an EMBL/GenBank/DDBJ whole genome shotgun (WGS) entry which is preliminary data.</text>
</comment>
<dbReference type="PROSITE" id="PS51186">
    <property type="entry name" value="GNAT"/>
    <property type="match status" value="1"/>
</dbReference>
<evidence type="ECO:0000259" key="1">
    <source>
        <dbReference type="PROSITE" id="PS51186"/>
    </source>
</evidence>
<sequence>MTQPMDTTRYKLIAADAGIYSKQFATYRKNAWFRPSWDSLQQMMKEATDCYWIIADGARMAGVTLTDKAICSLFMFPPYEWSSSMVPFLKEHIIGRSSVSGSIYAYNVLPEHLSAFTAEGFQPLPARKCMIRPTEQQDLALASPYLCIPPHPSQSMMLAELMKEAYRHGTDERSDAQYKEDIEYYFKHVAQEALQAASSILIDRESNEIVGLCLVSLWEELPLIYEIAVKPAYRGRGLGKYMLRRAVHELNDTYFVLRLFVTSGNAAEKLYSSLGFLSGDELTDMICSTHSKG</sequence>
<dbReference type="EMBL" id="QYZD01000039">
    <property type="protein sequence ID" value="RJG19136.1"/>
    <property type="molecule type" value="Genomic_DNA"/>
</dbReference>
<dbReference type="RefSeq" id="WP_119796236.1">
    <property type="nucleotide sequence ID" value="NZ_QYZD01000039.1"/>
</dbReference>
<evidence type="ECO:0000313" key="2">
    <source>
        <dbReference type="EMBL" id="RJG19136.1"/>
    </source>
</evidence>
<accession>A0A3A3GFC6</accession>
<gene>
    <name evidence="2" type="ORF">DQX05_26080</name>
</gene>
<dbReference type="SUPFAM" id="SSF55729">
    <property type="entry name" value="Acyl-CoA N-acyltransferases (Nat)"/>
    <property type="match status" value="1"/>
</dbReference>
<name>A0A3A3GFC6_PANTH</name>
<dbReference type="AlphaFoldDB" id="A0A3A3GFC6"/>
<reference evidence="2 3" key="1">
    <citation type="submission" date="2018-09" db="EMBL/GenBank/DDBJ databases">
        <title>Paenibacillus SK2017-BO5.</title>
        <authorList>
            <person name="Piskunova J.V."/>
            <person name="Dubiley S.A."/>
            <person name="Severinov K.V."/>
        </authorList>
    </citation>
    <scope>NUCLEOTIDE SEQUENCE [LARGE SCALE GENOMIC DNA]</scope>
    <source>
        <strain evidence="2 3">BO5</strain>
    </source>
</reference>
<keyword evidence="2" id="KW-0808">Transferase</keyword>
<dbReference type="InterPro" id="IPR000182">
    <property type="entry name" value="GNAT_dom"/>
</dbReference>
<proteinExistence type="predicted"/>
<dbReference type="OrthoDB" id="2858212at2"/>
<organism evidence="2 3">
    <name type="scientific">Paenibacillus thiaminolyticus</name>
    <name type="common">Bacillus thiaminolyticus</name>
    <dbReference type="NCBI Taxonomy" id="49283"/>
    <lineage>
        <taxon>Bacteria</taxon>
        <taxon>Bacillati</taxon>
        <taxon>Bacillota</taxon>
        <taxon>Bacilli</taxon>
        <taxon>Bacillales</taxon>
        <taxon>Paenibacillaceae</taxon>
        <taxon>Paenibacillus</taxon>
    </lineage>
</organism>
<feature type="domain" description="N-acetyltransferase" evidence="1">
    <location>
        <begin position="156"/>
        <end position="293"/>
    </location>
</feature>
<dbReference type="PANTHER" id="PTHR43617">
    <property type="entry name" value="L-AMINO ACID N-ACETYLTRANSFERASE"/>
    <property type="match status" value="1"/>
</dbReference>
<dbReference type="Proteomes" id="UP000266177">
    <property type="component" value="Unassembled WGS sequence"/>
</dbReference>
<evidence type="ECO:0000313" key="3">
    <source>
        <dbReference type="Proteomes" id="UP000266177"/>
    </source>
</evidence>
<dbReference type="CDD" id="cd04301">
    <property type="entry name" value="NAT_SF"/>
    <property type="match status" value="1"/>
</dbReference>
<protein>
    <submittedName>
        <fullName evidence="2">GNAT family N-acetyltransferase</fullName>
    </submittedName>
</protein>
<dbReference type="Pfam" id="PF00583">
    <property type="entry name" value="Acetyltransf_1"/>
    <property type="match status" value="1"/>
</dbReference>